<feature type="transmembrane region" description="Helical" evidence="1">
    <location>
        <begin position="205"/>
        <end position="228"/>
    </location>
</feature>
<protein>
    <recommendedName>
        <fullName evidence="2">CorA-like transporter domain-containing protein</fullName>
    </recommendedName>
</protein>
<accession>A0AAJ0EVQ5</accession>
<reference evidence="3" key="1">
    <citation type="submission" date="2021-06" db="EMBL/GenBank/DDBJ databases">
        <title>Comparative genomics, transcriptomics and evolutionary studies reveal genomic signatures of adaptation to plant cell wall in hemibiotrophic fungi.</title>
        <authorList>
            <consortium name="DOE Joint Genome Institute"/>
            <person name="Baroncelli R."/>
            <person name="Diaz J.F."/>
            <person name="Benocci T."/>
            <person name="Peng M."/>
            <person name="Battaglia E."/>
            <person name="Haridas S."/>
            <person name="Andreopoulos W."/>
            <person name="Labutti K."/>
            <person name="Pangilinan J."/>
            <person name="Floch G.L."/>
            <person name="Makela M.R."/>
            <person name="Henrissat B."/>
            <person name="Grigoriev I.V."/>
            <person name="Crouch J.A."/>
            <person name="De Vries R.P."/>
            <person name="Sukno S.A."/>
            <person name="Thon M.R."/>
        </authorList>
    </citation>
    <scope>NUCLEOTIDE SEQUENCE</scope>
    <source>
        <strain evidence="3">CBS 193.32</strain>
    </source>
</reference>
<proteinExistence type="predicted"/>
<dbReference type="EMBL" id="JAHMHR010000009">
    <property type="protein sequence ID" value="KAK1689034.1"/>
    <property type="molecule type" value="Genomic_DNA"/>
</dbReference>
<sequence length="292" mass="33563">MIGDTHGVAKTLIGDLLHEKTTHQRKFETIDQALRSSLDAHLVLARWATSRWRWTVQDFEKTIDDLTLNIVYIEKTSAQENFTSATLGQVQKWEDKTNETVMIMASNVSILKLLREFYKGLVRDDDFPNRERWACQQEVSNYALQVDEVIDEAEMLVSRAKVLVKVIANRKASLMQHLQGQTAEVAYKLNTRMFEQANQSATEAVAMRIITVVTLIYLPATFSSTFFSTDIIKYQDGESFSWPALARFMQVTFPLMFLTFLIAGGWFWTESKRRSSKIESKERGDVIVEQGR</sequence>
<dbReference type="RefSeq" id="XP_060432729.1">
    <property type="nucleotide sequence ID" value="XM_060567490.1"/>
</dbReference>
<dbReference type="GeneID" id="85452016"/>
<dbReference type="Pfam" id="PF26616">
    <property type="entry name" value="CorA-like"/>
    <property type="match status" value="1"/>
</dbReference>
<dbReference type="Proteomes" id="UP001224890">
    <property type="component" value="Unassembled WGS sequence"/>
</dbReference>
<gene>
    <name evidence="3" type="ORF">BDP55DRAFT_426919</name>
</gene>
<feature type="domain" description="CorA-like transporter" evidence="2">
    <location>
        <begin position="18"/>
        <end position="68"/>
    </location>
</feature>
<feature type="transmembrane region" description="Helical" evidence="1">
    <location>
        <begin position="248"/>
        <end position="268"/>
    </location>
</feature>
<comment type="caution">
    <text evidence="3">The sequence shown here is derived from an EMBL/GenBank/DDBJ whole genome shotgun (WGS) entry which is preliminary data.</text>
</comment>
<keyword evidence="1" id="KW-1133">Transmembrane helix</keyword>
<keyword evidence="1" id="KW-0472">Membrane</keyword>
<evidence type="ECO:0000313" key="4">
    <source>
        <dbReference type="Proteomes" id="UP001224890"/>
    </source>
</evidence>
<dbReference type="AlphaFoldDB" id="A0AAJ0EVQ5"/>
<name>A0AAJ0EVQ5_9PEZI</name>
<keyword evidence="4" id="KW-1185">Reference proteome</keyword>
<organism evidence="3 4">
    <name type="scientific">Colletotrichum godetiae</name>
    <dbReference type="NCBI Taxonomy" id="1209918"/>
    <lineage>
        <taxon>Eukaryota</taxon>
        <taxon>Fungi</taxon>
        <taxon>Dikarya</taxon>
        <taxon>Ascomycota</taxon>
        <taxon>Pezizomycotina</taxon>
        <taxon>Sordariomycetes</taxon>
        <taxon>Hypocreomycetidae</taxon>
        <taxon>Glomerellales</taxon>
        <taxon>Glomerellaceae</taxon>
        <taxon>Colletotrichum</taxon>
        <taxon>Colletotrichum acutatum species complex</taxon>
    </lineage>
</organism>
<keyword evidence="1" id="KW-0812">Transmembrane</keyword>
<dbReference type="Gene3D" id="1.20.58.340">
    <property type="entry name" value="Magnesium transport protein CorA, transmembrane region"/>
    <property type="match status" value="1"/>
</dbReference>
<evidence type="ECO:0000256" key="1">
    <source>
        <dbReference type="SAM" id="Phobius"/>
    </source>
</evidence>
<evidence type="ECO:0000259" key="2">
    <source>
        <dbReference type="Pfam" id="PF26616"/>
    </source>
</evidence>
<dbReference type="InterPro" id="IPR058257">
    <property type="entry name" value="CorA-like_dom"/>
</dbReference>
<evidence type="ECO:0000313" key="3">
    <source>
        <dbReference type="EMBL" id="KAK1689034.1"/>
    </source>
</evidence>